<evidence type="ECO:0000256" key="2">
    <source>
        <dbReference type="ARBA" id="ARBA00022723"/>
    </source>
</evidence>
<dbReference type="InterPro" id="IPR036909">
    <property type="entry name" value="Cyt_c-like_dom_sf"/>
</dbReference>
<dbReference type="Gene3D" id="1.10.760.10">
    <property type="entry name" value="Cytochrome c-like domain"/>
    <property type="match status" value="1"/>
</dbReference>
<keyword evidence="5" id="KW-0732">Signal</keyword>
<evidence type="ECO:0000256" key="5">
    <source>
        <dbReference type="SAM" id="SignalP"/>
    </source>
</evidence>
<feature type="domain" description="Cytochrome c" evidence="6">
    <location>
        <begin position="31"/>
        <end position="101"/>
    </location>
</feature>
<name>A0A7W1WWZ6_9GAMM</name>
<dbReference type="GO" id="GO:0020037">
    <property type="term" value="F:heme binding"/>
    <property type="evidence" value="ECO:0007669"/>
    <property type="project" value="InterPro"/>
</dbReference>
<feature type="signal peptide" evidence="5">
    <location>
        <begin position="1"/>
        <end position="27"/>
    </location>
</feature>
<protein>
    <submittedName>
        <fullName evidence="7">Cytochrome c</fullName>
    </submittedName>
</protein>
<dbReference type="GO" id="GO:0046872">
    <property type="term" value="F:metal ion binding"/>
    <property type="evidence" value="ECO:0007669"/>
    <property type="project" value="UniProtKB-KW"/>
</dbReference>
<comment type="caution">
    <text evidence="7">The sequence shown here is derived from an EMBL/GenBank/DDBJ whole genome shotgun (WGS) entry which is preliminary data.</text>
</comment>
<dbReference type="AlphaFoldDB" id="A0A7W1WWZ6"/>
<dbReference type="GO" id="GO:0009055">
    <property type="term" value="F:electron transfer activity"/>
    <property type="evidence" value="ECO:0007669"/>
    <property type="project" value="InterPro"/>
</dbReference>
<dbReference type="Proteomes" id="UP000538931">
    <property type="component" value="Unassembled WGS sequence"/>
</dbReference>
<evidence type="ECO:0000313" key="7">
    <source>
        <dbReference type="EMBL" id="MBA4501591.1"/>
    </source>
</evidence>
<dbReference type="InterPro" id="IPR009056">
    <property type="entry name" value="Cyt_c-like_dom"/>
</dbReference>
<keyword evidence="3 4" id="KW-0408">Iron</keyword>
<dbReference type="SUPFAM" id="SSF46626">
    <property type="entry name" value="Cytochrome c"/>
    <property type="match status" value="1"/>
</dbReference>
<evidence type="ECO:0000256" key="3">
    <source>
        <dbReference type="ARBA" id="ARBA00023004"/>
    </source>
</evidence>
<keyword evidence="2 4" id="KW-0479">Metal-binding</keyword>
<keyword evidence="8" id="KW-1185">Reference proteome</keyword>
<evidence type="ECO:0000256" key="4">
    <source>
        <dbReference type="PROSITE-ProRule" id="PRU00433"/>
    </source>
</evidence>
<evidence type="ECO:0000259" key="6">
    <source>
        <dbReference type="PROSITE" id="PS51007"/>
    </source>
</evidence>
<keyword evidence="1 4" id="KW-0349">Heme</keyword>
<accession>A0A7W1WWZ6</accession>
<proteinExistence type="predicted"/>
<dbReference type="PROSITE" id="PS51007">
    <property type="entry name" value="CYTC"/>
    <property type="match status" value="1"/>
</dbReference>
<dbReference type="Pfam" id="PF13442">
    <property type="entry name" value="Cytochrome_CBB3"/>
    <property type="match status" value="1"/>
</dbReference>
<gene>
    <name evidence="7" type="ORF">H1S06_04340</name>
</gene>
<dbReference type="EMBL" id="JACEMT010000037">
    <property type="protein sequence ID" value="MBA4501591.1"/>
    <property type="molecule type" value="Genomic_DNA"/>
</dbReference>
<dbReference type="RefSeq" id="WP_181737606.1">
    <property type="nucleotide sequence ID" value="NZ_JACEMT010000037.1"/>
</dbReference>
<sequence length="107" mass="11547">MKALKRQFMRPVMLGAALILGSGQALAADDSQWESGEQIYAKVCGHCHEAGVGPTIKGRSLPPSYITAIVRHGFRAMPAFRASFIDDQALQSVAEYISTSPAPQNEE</sequence>
<feature type="chain" id="PRO_5031406899" evidence="5">
    <location>
        <begin position="28"/>
        <end position="107"/>
    </location>
</feature>
<organism evidence="7 8">
    <name type="scientific">Marinobacterium marinum</name>
    <dbReference type="NCBI Taxonomy" id="2756129"/>
    <lineage>
        <taxon>Bacteria</taxon>
        <taxon>Pseudomonadati</taxon>
        <taxon>Pseudomonadota</taxon>
        <taxon>Gammaproteobacteria</taxon>
        <taxon>Oceanospirillales</taxon>
        <taxon>Oceanospirillaceae</taxon>
        <taxon>Marinobacterium</taxon>
    </lineage>
</organism>
<evidence type="ECO:0000313" key="8">
    <source>
        <dbReference type="Proteomes" id="UP000538931"/>
    </source>
</evidence>
<evidence type="ECO:0000256" key="1">
    <source>
        <dbReference type="ARBA" id="ARBA00022617"/>
    </source>
</evidence>
<reference evidence="7 8" key="1">
    <citation type="submission" date="2020-07" db="EMBL/GenBank/DDBJ databases">
        <title>Bacterium isolated from marien macroalgae.</title>
        <authorList>
            <person name="Zhu K."/>
            <person name="Lu D."/>
            <person name="Du Z."/>
        </authorList>
    </citation>
    <scope>NUCLEOTIDE SEQUENCE [LARGE SCALE GENOMIC DNA]</scope>
    <source>
        <strain evidence="7 8">3-1745</strain>
    </source>
</reference>